<evidence type="ECO:0000313" key="1">
    <source>
        <dbReference type="EMBL" id="MBB5495665.1"/>
    </source>
</evidence>
<dbReference type="Proteomes" id="UP000579647">
    <property type="component" value="Unassembled WGS sequence"/>
</dbReference>
<gene>
    <name evidence="1" type="ORF">HNR07_006802</name>
</gene>
<sequence length="51" mass="5614">MAAELAEALAERGLVLVSAAYLEELEDAADSAVIHARSDEETVPFRFEDYE</sequence>
<comment type="caution">
    <text evidence="1">The sequence shown here is derived from an EMBL/GenBank/DDBJ whole genome shotgun (WGS) entry which is preliminary data.</text>
</comment>
<organism evidence="1 2">
    <name type="scientific">Nocardiopsis metallicus</name>
    <dbReference type="NCBI Taxonomy" id="179819"/>
    <lineage>
        <taxon>Bacteria</taxon>
        <taxon>Bacillati</taxon>
        <taxon>Actinomycetota</taxon>
        <taxon>Actinomycetes</taxon>
        <taxon>Streptosporangiales</taxon>
        <taxon>Nocardiopsidaceae</taxon>
        <taxon>Nocardiopsis</taxon>
    </lineage>
</organism>
<proteinExistence type="predicted"/>
<reference evidence="1 2" key="1">
    <citation type="submission" date="2020-08" db="EMBL/GenBank/DDBJ databases">
        <title>Sequencing the genomes of 1000 actinobacteria strains.</title>
        <authorList>
            <person name="Klenk H.-P."/>
        </authorList>
    </citation>
    <scope>NUCLEOTIDE SEQUENCE [LARGE SCALE GENOMIC DNA]</scope>
    <source>
        <strain evidence="1 2">DSM 44598</strain>
    </source>
</reference>
<accession>A0A840WUH4</accession>
<keyword evidence="2" id="KW-1185">Reference proteome</keyword>
<dbReference type="AlphaFoldDB" id="A0A840WUH4"/>
<evidence type="ECO:0000313" key="2">
    <source>
        <dbReference type="Proteomes" id="UP000579647"/>
    </source>
</evidence>
<name>A0A840WUH4_9ACTN</name>
<dbReference type="EMBL" id="JACHDO010000001">
    <property type="protein sequence ID" value="MBB5495665.1"/>
    <property type="molecule type" value="Genomic_DNA"/>
</dbReference>
<protein>
    <submittedName>
        <fullName evidence="1">Uncharacterized protein</fullName>
    </submittedName>
</protein>
<dbReference type="RefSeq" id="WP_246420616.1">
    <property type="nucleotide sequence ID" value="NZ_BAAAKM010000037.1"/>
</dbReference>